<organism evidence="1 2">
    <name type="scientific">Plasmopara halstedii</name>
    <name type="common">Downy mildew of sunflower</name>
    <dbReference type="NCBI Taxonomy" id="4781"/>
    <lineage>
        <taxon>Eukaryota</taxon>
        <taxon>Sar</taxon>
        <taxon>Stramenopiles</taxon>
        <taxon>Oomycota</taxon>
        <taxon>Peronosporomycetes</taxon>
        <taxon>Peronosporales</taxon>
        <taxon>Peronosporaceae</taxon>
        <taxon>Plasmopara</taxon>
    </lineage>
</organism>
<accession>A0A0P1B2R2</accession>
<dbReference type="GeneID" id="36400651"/>
<proteinExistence type="predicted"/>
<evidence type="ECO:0000313" key="1">
    <source>
        <dbReference type="EMBL" id="CEG48122.1"/>
    </source>
</evidence>
<dbReference type="Proteomes" id="UP000054928">
    <property type="component" value="Unassembled WGS sequence"/>
</dbReference>
<dbReference type="EMBL" id="CCYD01002887">
    <property type="protein sequence ID" value="CEG48122.1"/>
    <property type="molecule type" value="Genomic_DNA"/>
</dbReference>
<keyword evidence="2" id="KW-1185">Reference proteome</keyword>
<protein>
    <submittedName>
        <fullName evidence="1">Uncharacterized protein</fullName>
    </submittedName>
</protein>
<dbReference type="AlphaFoldDB" id="A0A0P1B2R2"/>
<reference evidence="2" key="1">
    <citation type="submission" date="2014-09" db="EMBL/GenBank/DDBJ databases">
        <authorList>
            <person name="Sharma Rahul"/>
            <person name="Thines Marco"/>
        </authorList>
    </citation>
    <scope>NUCLEOTIDE SEQUENCE [LARGE SCALE GENOMIC DNA]</scope>
</reference>
<evidence type="ECO:0000313" key="2">
    <source>
        <dbReference type="Proteomes" id="UP000054928"/>
    </source>
</evidence>
<name>A0A0P1B2R2_PLAHL</name>
<dbReference type="RefSeq" id="XP_024584491.1">
    <property type="nucleotide sequence ID" value="XM_024719165.1"/>
</dbReference>
<sequence length="75" mass="8585">MAALCPIASIRPLSRSDVMIAAYNNERPSEILLDDRTIHTEINIRFIPTLVNFKVQAKDFLAIFVEQHDFQAKKV</sequence>